<dbReference type="Pfam" id="PF13411">
    <property type="entry name" value="MerR_1"/>
    <property type="match status" value="1"/>
</dbReference>
<dbReference type="PANTHER" id="PTHR30204">
    <property type="entry name" value="REDOX-CYCLING DRUG-SENSING TRANSCRIPTIONAL ACTIVATOR SOXR"/>
    <property type="match status" value="1"/>
</dbReference>
<evidence type="ECO:0000313" key="4">
    <source>
        <dbReference type="Proteomes" id="UP000050509"/>
    </source>
</evidence>
<proteinExistence type="predicted"/>
<dbReference type="GO" id="GO:0003700">
    <property type="term" value="F:DNA-binding transcription factor activity"/>
    <property type="evidence" value="ECO:0007669"/>
    <property type="project" value="InterPro"/>
</dbReference>
<dbReference type="AlphaFoldDB" id="A0A0P9FLI7"/>
<evidence type="ECO:0000313" key="3">
    <source>
        <dbReference type="EMBL" id="KPV54060.1"/>
    </source>
</evidence>
<comment type="caution">
    <text evidence="3">The sequence shown here is derived from an EMBL/GenBank/DDBJ whole genome shotgun (WGS) entry which is preliminary data.</text>
</comment>
<reference evidence="3 4" key="1">
    <citation type="submission" date="2015-09" db="EMBL/GenBank/DDBJ databases">
        <title>Draft genome sequence of Kouleothrix aurantiaca JCM 19913.</title>
        <authorList>
            <person name="Hemp J."/>
        </authorList>
    </citation>
    <scope>NUCLEOTIDE SEQUENCE [LARGE SCALE GENOMIC DNA]</scope>
    <source>
        <strain evidence="3 4">COM-B</strain>
    </source>
</reference>
<dbReference type="InterPro" id="IPR009061">
    <property type="entry name" value="DNA-bd_dom_put_sf"/>
</dbReference>
<dbReference type="PROSITE" id="PS50937">
    <property type="entry name" value="HTH_MERR_2"/>
    <property type="match status" value="1"/>
</dbReference>
<dbReference type="SUPFAM" id="SSF46955">
    <property type="entry name" value="Putative DNA-binding domain"/>
    <property type="match status" value="1"/>
</dbReference>
<name>A0A0P9FLI7_9CHLR</name>
<dbReference type="CDD" id="cd01109">
    <property type="entry name" value="HTH_YyaN"/>
    <property type="match status" value="1"/>
</dbReference>
<protein>
    <recommendedName>
        <fullName evidence="2">HTH merR-type domain-containing protein</fullName>
    </recommendedName>
</protein>
<evidence type="ECO:0000256" key="1">
    <source>
        <dbReference type="ARBA" id="ARBA00023125"/>
    </source>
</evidence>
<keyword evidence="1" id="KW-0238">DNA-binding</keyword>
<dbReference type="InterPro" id="IPR047057">
    <property type="entry name" value="MerR_fam"/>
</dbReference>
<dbReference type="SMART" id="SM00422">
    <property type="entry name" value="HTH_MERR"/>
    <property type="match status" value="1"/>
</dbReference>
<evidence type="ECO:0000259" key="2">
    <source>
        <dbReference type="PROSITE" id="PS50937"/>
    </source>
</evidence>
<dbReference type="InterPro" id="IPR000551">
    <property type="entry name" value="MerR-type_HTH_dom"/>
</dbReference>
<dbReference type="PANTHER" id="PTHR30204:SF98">
    <property type="entry name" value="HTH-TYPE TRANSCRIPTIONAL REGULATOR ADHR"/>
    <property type="match status" value="1"/>
</dbReference>
<feature type="domain" description="HTH merR-type" evidence="2">
    <location>
        <begin position="1"/>
        <end position="69"/>
    </location>
</feature>
<dbReference type="EMBL" id="LJCR01000122">
    <property type="protein sequence ID" value="KPV54060.1"/>
    <property type="molecule type" value="Genomic_DNA"/>
</dbReference>
<gene>
    <name evidence="3" type="ORF">SE17_06040</name>
</gene>
<dbReference type="Proteomes" id="UP000050509">
    <property type="component" value="Unassembled WGS sequence"/>
</dbReference>
<sequence length="138" mass="15938">MKIQDVAARTKLSIHTLRYYEGLGLIVPVARAGNGHRIYSEYDVERIVFVSRLRAMGMPITTIQRYMQLAQQGDATVTERLQILERHEVVVMQHLQEFQNHLALIRRKIAHYRELFHANLMAEDDVEEPTAPIGTVET</sequence>
<organism evidence="3 4">
    <name type="scientific">Kouleothrix aurantiaca</name>
    <dbReference type="NCBI Taxonomy" id="186479"/>
    <lineage>
        <taxon>Bacteria</taxon>
        <taxon>Bacillati</taxon>
        <taxon>Chloroflexota</taxon>
        <taxon>Chloroflexia</taxon>
        <taxon>Chloroflexales</taxon>
        <taxon>Roseiflexineae</taxon>
        <taxon>Roseiflexaceae</taxon>
        <taxon>Kouleothrix</taxon>
    </lineage>
</organism>
<dbReference type="PRINTS" id="PR00040">
    <property type="entry name" value="HTHMERR"/>
</dbReference>
<dbReference type="GO" id="GO:0003677">
    <property type="term" value="F:DNA binding"/>
    <property type="evidence" value="ECO:0007669"/>
    <property type="project" value="UniProtKB-KW"/>
</dbReference>
<accession>A0A0P9FLI7</accession>
<dbReference type="Gene3D" id="1.10.1660.10">
    <property type="match status" value="1"/>
</dbReference>
<keyword evidence="4" id="KW-1185">Reference proteome</keyword>